<dbReference type="PANTHER" id="PTHR42945">
    <property type="entry name" value="HISTIDINE BIOSYNTHESIS BIFUNCTIONAL PROTEIN"/>
    <property type="match status" value="1"/>
</dbReference>
<evidence type="ECO:0000256" key="2">
    <source>
        <dbReference type="ARBA" id="ARBA00001460"/>
    </source>
</evidence>
<evidence type="ECO:0000256" key="6">
    <source>
        <dbReference type="ARBA" id="ARBA00007731"/>
    </source>
</evidence>
<name>A0A1G7TMW7_9FIRM</name>
<protein>
    <recommendedName>
        <fullName evidence="15">Histidine biosynthesis bifunctional protein HisIE</fullName>
    </recommendedName>
    <domain>
        <recommendedName>
            <fullName evidence="15">Phosphoribosyl-AMP cyclohydrolase</fullName>
            <shortName evidence="15">PRA-CH</shortName>
            <ecNumber evidence="15">3.5.4.19</ecNumber>
        </recommendedName>
    </domain>
    <domain>
        <recommendedName>
            <fullName evidence="15">Phosphoribosyl-ATP pyrophosphatase</fullName>
            <shortName evidence="15">PRA-PH</shortName>
            <ecNumber evidence="15">3.6.1.31</ecNumber>
        </recommendedName>
    </domain>
</protein>
<comment type="pathway">
    <text evidence="4 15">Amino-acid biosynthesis; L-histidine biosynthesis; L-histidine from 5-phospho-alpha-D-ribose 1-diphosphate: step 3/9.</text>
</comment>
<comment type="similarity">
    <text evidence="7 15">In the N-terminal section; belongs to the PRA-CH family.</text>
</comment>
<dbReference type="SUPFAM" id="SSF101386">
    <property type="entry name" value="all-alpha NTP pyrophosphatases"/>
    <property type="match status" value="1"/>
</dbReference>
<gene>
    <name evidence="15" type="primary">hisI</name>
    <name evidence="15" type="synonym">hisIE</name>
    <name evidence="17" type="ORF">SAMN05443529_102291</name>
</gene>
<dbReference type="InterPro" id="IPR008179">
    <property type="entry name" value="HisE"/>
</dbReference>
<dbReference type="RefSeq" id="WP_092329800.1">
    <property type="nucleotide sequence ID" value="NZ_FNCP01000002.1"/>
</dbReference>
<dbReference type="GO" id="GO:0004636">
    <property type="term" value="F:phosphoribosyl-ATP diphosphatase activity"/>
    <property type="evidence" value="ECO:0007669"/>
    <property type="project" value="UniProtKB-UniRule"/>
</dbReference>
<dbReference type="PANTHER" id="PTHR42945:SF1">
    <property type="entry name" value="HISTIDINE BIOSYNTHESIS BIFUNCTIONAL PROTEIN HIS7"/>
    <property type="match status" value="1"/>
</dbReference>
<dbReference type="SUPFAM" id="SSF141734">
    <property type="entry name" value="HisI-like"/>
    <property type="match status" value="1"/>
</dbReference>
<dbReference type="OrthoDB" id="9795769at2"/>
<feature type="domain" description="Phosphoribosyl-AMP cyclohydrolase" evidence="16">
    <location>
        <begin position="36"/>
        <end position="109"/>
    </location>
</feature>
<evidence type="ECO:0000256" key="1">
    <source>
        <dbReference type="ARBA" id="ARBA00000024"/>
    </source>
</evidence>
<dbReference type="EC" id="3.6.1.31" evidence="15"/>
<dbReference type="Gene3D" id="1.10.287.1080">
    <property type="entry name" value="MazG-like"/>
    <property type="match status" value="1"/>
</dbReference>
<accession>A0A1G7TMW7</accession>
<keyword evidence="8 15" id="KW-0963">Cytoplasm</keyword>
<feature type="region of interest" description="Phosphoribosyl-AMP cyclohydrolase" evidence="15">
    <location>
        <begin position="1"/>
        <end position="134"/>
    </location>
</feature>
<evidence type="ECO:0000256" key="15">
    <source>
        <dbReference type="HAMAP-Rule" id="MF_01019"/>
    </source>
</evidence>
<dbReference type="GO" id="GO:0004635">
    <property type="term" value="F:phosphoribosyl-AMP cyclohydrolase activity"/>
    <property type="evidence" value="ECO:0007669"/>
    <property type="project" value="UniProtKB-UniRule"/>
</dbReference>
<evidence type="ECO:0000256" key="9">
    <source>
        <dbReference type="ARBA" id="ARBA00022605"/>
    </source>
</evidence>
<dbReference type="HAMAP" id="MF_01020">
    <property type="entry name" value="HisE"/>
    <property type="match status" value="1"/>
</dbReference>
<keyword evidence="11 15" id="KW-0378">Hydrolase</keyword>
<dbReference type="UniPathway" id="UPA00031">
    <property type="reaction ID" value="UER00007"/>
</dbReference>
<evidence type="ECO:0000256" key="4">
    <source>
        <dbReference type="ARBA" id="ARBA00005169"/>
    </source>
</evidence>
<evidence type="ECO:0000256" key="3">
    <source>
        <dbReference type="ARBA" id="ARBA00004496"/>
    </source>
</evidence>
<dbReference type="GO" id="GO:0000105">
    <property type="term" value="P:L-histidine biosynthetic process"/>
    <property type="evidence" value="ECO:0007669"/>
    <property type="project" value="UniProtKB-UniRule"/>
</dbReference>
<evidence type="ECO:0000256" key="8">
    <source>
        <dbReference type="ARBA" id="ARBA00022490"/>
    </source>
</evidence>
<dbReference type="InterPro" id="IPR002496">
    <property type="entry name" value="PRib_AMP_CycHydrolase_dom"/>
</dbReference>
<evidence type="ECO:0000256" key="10">
    <source>
        <dbReference type="ARBA" id="ARBA00022741"/>
    </source>
</evidence>
<comment type="pathway">
    <text evidence="5 15">Amino-acid biosynthesis; L-histidine biosynthesis; L-histidine from 5-phospho-alpha-D-ribose 1-diphosphate: step 2/9.</text>
</comment>
<proteinExistence type="inferred from homology"/>
<evidence type="ECO:0000256" key="14">
    <source>
        <dbReference type="ARBA" id="ARBA00023268"/>
    </source>
</evidence>
<dbReference type="STRING" id="1121419.SAMN05443529_102291"/>
<evidence type="ECO:0000256" key="13">
    <source>
        <dbReference type="ARBA" id="ARBA00023102"/>
    </source>
</evidence>
<evidence type="ECO:0000256" key="12">
    <source>
        <dbReference type="ARBA" id="ARBA00022840"/>
    </source>
</evidence>
<comment type="subcellular location">
    <subcellularLocation>
        <location evidence="3 15">Cytoplasm</location>
    </subcellularLocation>
</comment>
<dbReference type="EC" id="3.5.4.19" evidence="15"/>
<evidence type="ECO:0000256" key="7">
    <source>
        <dbReference type="ARBA" id="ARBA00008299"/>
    </source>
</evidence>
<dbReference type="InterPro" id="IPR023019">
    <property type="entry name" value="His_synth_HisIE"/>
</dbReference>
<keyword evidence="13 15" id="KW-0368">Histidine biosynthesis</keyword>
<comment type="catalytic activity">
    <reaction evidence="2 15">
        <text>1-(5-phospho-beta-D-ribosyl)-ATP + H2O = 1-(5-phospho-beta-D-ribosyl)-5'-AMP + diphosphate + H(+)</text>
        <dbReference type="Rhea" id="RHEA:22828"/>
        <dbReference type="ChEBI" id="CHEBI:15377"/>
        <dbReference type="ChEBI" id="CHEBI:15378"/>
        <dbReference type="ChEBI" id="CHEBI:33019"/>
        <dbReference type="ChEBI" id="CHEBI:59457"/>
        <dbReference type="ChEBI" id="CHEBI:73183"/>
        <dbReference type="EC" id="3.6.1.31"/>
    </reaction>
</comment>
<dbReference type="Proteomes" id="UP000198656">
    <property type="component" value="Unassembled WGS sequence"/>
</dbReference>
<evidence type="ECO:0000256" key="5">
    <source>
        <dbReference type="ARBA" id="ARBA00005204"/>
    </source>
</evidence>
<dbReference type="InterPro" id="IPR026660">
    <property type="entry name" value="PRA-CH"/>
</dbReference>
<dbReference type="NCBIfam" id="TIGR03188">
    <property type="entry name" value="histidine_hisI"/>
    <property type="match status" value="1"/>
</dbReference>
<keyword evidence="12 15" id="KW-0067">ATP-binding</keyword>
<evidence type="ECO:0000313" key="17">
    <source>
        <dbReference type="EMBL" id="SDG36541.1"/>
    </source>
</evidence>
<dbReference type="InterPro" id="IPR021130">
    <property type="entry name" value="PRib-ATP_PPHydrolase-like"/>
</dbReference>
<dbReference type="NCBIfam" id="NF002747">
    <property type="entry name" value="PRK02759.1"/>
    <property type="match status" value="1"/>
</dbReference>
<dbReference type="Pfam" id="PF01502">
    <property type="entry name" value="PRA-CH"/>
    <property type="match status" value="1"/>
</dbReference>
<reference evidence="18" key="1">
    <citation type="submission" date="2016-10" db="EMBL/GenBank/DDBJ databases">
        <authorList>
            <person name="Varghese N."/>
            <person name="Submissions S."/>
        </authorList>
    </citation>
    <scope>NUCLEOTIDE SEQUENCE [LARGE SCALE GENOMIC DNA]</scope>
    <source>
        <strain evidence="18">DSM 8344</strain>
    </source>
</reference>
<dbReference type="FunFam" id="3.10.20.810:FF:000001">
    <property type="entry name" value="Histidine biosynthesis bifunctional protein HisIE"/>
    <property type="match status" value="1"/>
</dbReference>
<dbReference type="AlphaFoldDB" id="A0A1G7TMW7"/>
<comment type="catalytic activity">
    <reaction evidence="1 15">
        <text>1-(5-phospho-beta-D-ribosyl)-5'-AMP + H2O = 1-(5-phospho-beta-D-ribosyl)-5-[(5-phospho-beta-D-ribosylamino)methylideneamino]imidazole-4-carboxamide</text>
        <dbReference type="Rhea" id="RHEA:20049"/>
        <dbReference type="ChEBI" id="CHEBI:15377"/>
        <dbReference type="ChEBI" id="CHEBI:58435"/>
        <dbReference type="ChEBI" id="CHEBI:59457"/>
        <dbReference type="EC" id="3.5.4.19"/>
    </reaction>
</comment>
<dbReference type="GO" id="GO:0005737">
    <property type="term" value="C:cytoplasm"/>
    <property type="evidence" value="ECO:0007669"/>
    <property type="project" value="UniProtKB-SubCell"/>
</dbReference>
<organism evidence="17 18">
    <name type="scientific">Desulfosporosinus hippei DSM 8344</name>
    <dbReference type="NCBI Taxonomy" id="1121419"/>
    <lineage>
        <taxon>Bacteria</taxon>
        <taxon>Bacillati</taxon>
        <taxon>Bacillota</taxon>
        <taxon>Clostridia</taxon>
        <taxon>Eubacteriales</taxon>
        <taxon>Desulfitobacteriaceae</taxon>
        <taxon>Desulfosporosinus</taxon>
    </lineage>
</organism>
<dbReference type="HAMAP" id="MF_01019">
    <property type="entry name" value="HisIE"/>
    <property type="match status" value="1"/>
</dbReference>
<keyword evidence="9 15" id="KW-0028">Amino-acid biosynthesis</keyword>
<evidence type="ECO:0000313" key="18">
    <source>
        <dbReference type="Proteomes" id="UP000198656"/>
    </source>
</evidence>
<comment type="similarity">
    <text evidence="6 15">In the C-terminal section; belongs to the PRA-PH family.</text>
</comment>
<dbReference type="EMBL" id="FNCP01000002">
    <property type="protein sequence ID" value="SDG36541.1"/>
    <property type="molecule type" value="Genomic_DNA"/>
</dbReference>
<evidence type="ECO:0000259" key="16">
    <source>
        <dbReference type="Pfam" id="PF01502"/>
    </source>
</evidence>
<keyword evidence="10 15" id="KW-0547">Nucleotide-binding</keyword>
<dbReference type="InterPro" id="IPR038019">
    <property type="entry name" value="PRib_AMP_CycHydrolase_sf"/>
</dbReference>
<dbReference type="HAMAP" id="MF_01021">
    <property type="entry name" value="HisI"/>
    <property type="match status" value="1"/>
</dbReference>
<dbReference type="NCBIfam" id="NF000768">
    <property type="entry name" value="PRK00051.1"/>
    <property type="match status" value="1"/>
</dbReference>
<feature type="region of interest" description="Phosphoribosyl-ATP pyrophosphohydrolase" evidence="15">
    <location>
        <begin position="135"/>
        <end position="223"/>
    </location>
</feature>
<dbReference type="Gene3D" id="3.10.20.810">
    <property type="entry name" value="Phosphoribosyl-AMP cyclohydrolase"/>
    <property type="match status" value="1"/>
</dbReference>
<dbReference type="CDD" id="cd11534">
    <property type="entry name" value="NTP-PPase_HisIE_like"/>
    <property type="match status" value="1"/>
</dbReference>
<sequence length="223" mass="25780">MDRNIIQALDLSKIRWDAQGLVPAIVQDVETKEVLMLAYMNEESLRRTLLERKACYYSRSRQSLWLKGETSGHFQEIVDIKFDCDKDTLLLTVKQTGMACHENYFSCFHYDLTNEGFKEIGEPEVRPELTLGRTLELLTDVIHSRNLERPEGAYTTYLFEKGIDKILKKVGEESAEVIIAAKNSDPDEIRCEVSDLFYHVLVMLEERGVSVAEVSRELLKRRK</sequence>
<dbReference type="Pfam" id="PF01503">
    <property type="entry name" value="PRA-PH"/>
    <property type="match status" value="1"/>
</dbReference>
<keyword evidence="18" id="KW-1185">Reference proteome</keyword>
<evidence type="ECO:0000256" key="11">
    <source>
        <dbReference type="ARBA" id="ARBA00022801"/>
    </source>
</evidence>
<keyword evidence="14 15" id="KW-0511">Multifunctional enzyme</keyword>
<dbReference type="GO" id="GO:0005524">
    <property type="term" value="F:ATP binding"/>
    <property type="evidence" value="ECO:0007669"/>
    <property type="project" value="UniProtKB-KW"/>
</dbReference>